<evidence type="ECO:0000313" key="2">
    <source>
        <dbReference type="EMBL" id="CAL4111986.1"/>
    </source>
</evidence>
<evidence type="ECO:0000313" key="3">
    <source>
        <dbReference type="Proteomes" id="UP001497623"/>
    </source>
</evidence>
<feature type="chain" id="PRO_5043618150" description="Secreted protein" evidence="1">
    <location>
        <begin position="25"/>
        <end position="111"/>
    </location>
</feature>
<dbReference type="EMBL" id="CAXKWB010014862">
    <property type="protein sequence ID" value="CAL4111986.1"/>
    <property type="molecule type" value="Genomic_DNA"/>
</dbReference>
<feature type="signal peptide" evidence="1">
    <location>
        <begin position="1"/>
        <end position="24"/>
    </location>
</feature>
<comment type="caution">
    <text evidence="2">The sequence shown here is derived from an EMBL/GenBank/DDBJ whole genome shotgun (WGS) entry which is preliminary data.</text>
</comment>
<gene>
    <name evidence="2" type="ORF">MNOR_LOCUS19765</name>
</gene>
<keyword evidence="3" id="KW-1185">Reference proteome</keyword>
<accession>A0AAV2R6E2</accession>
<dbReference type="Proteomes" id="UP001497623">
    <property type="component" value="Unassembled WGS sequence"/>
</dbReference>
<organism evidence="2 3">
    <name type="scientific">Meganyctiphanes norvegica</name>
    <name type="common">Northern krill</name>
    <name type="synonym">Thysanopoda norvegica</name>
    <dbReference type="NCBI Taxonomy" id="48144"/>
    <lineage>
        <taxon>Eukaryota</taxon>
        <taxon>Metazoa</taxon>
        <taxon>Ecdysozoa</taxon>
        <taxon>Arthropoda</taxon>
        <taxon>Crustacea</taxon>
        <taxon>Multicrustacea</taxon>
        <taxon>Malacostraca</taxon>
        <taxon>Eumalacostraca</taxon>
        <taxon>Eucarida</taxon>
        <taxon>Euphausiacea</taxon>
        <taxon>Euphausiidae</taxon>
        <taxon>Meganyctiphanes</taxon>
    </lineage>
</organism>
<name>A0AAV2R6E2_MEGNR</name>
<proteinExistence type="predicted"/>
<keyword evidence="1" id="KW-0732">Signal</keyword>
<protein>
    <recommendedName>
        <fullName evidence="4">Secreted protein</fullName>
    </recommendedName>
</protein>
<evidence type="ECO:0000256" key="1">
    <source>
        <dbReference type="SAM" id="SignalP"/>
    </source>
</evidence>
<dbReference type="AlphaFoldDB" id="A0AAV2R6E2"/>
<evidence type="ECO:0008006" key="4">
    <source>
        <dbReference type="Google" id="ProtNLM"/>
    </source>
</evidence>
<reference evidence="2 3" key="1">
    <citation type="submission" date="2024-05" db="EMBL/GenBank/DDBJ databases">
        <authorList>
            <person name="Wallberg A."/>
        </authorList>
    </citation>
    <scope>NUCLEOTIDE SEQUENCE [LARGE SCALE GENOMIC DNA]</scope>
</reference>
<sequence length="111" mass="12258">MVRNCVSTFLVFMGLCTLSAAVLSLPIPAHECQRWCPTPGKDRSYQFCDDGEIGYVSCSYALSSSVPSLPIPTHECQRWCPDLEPKEITKDVKTISVLFPLVPGSAPEHEQ</sequence>